<dbReference type="RefSeq" id="WP_249294385.1">
    <property type="nucleotide sequence ID" value="NZ_JACRSV010000001.1"/>
</dbReference>
<accession>A0A926E3D2</accession>
<evidence type="ECO:0000313" key="1">
    <source>
        <dbReference type="EMBL" id="MBC8559492.1"/>
    </source>
</evidence>
<dbReference type="AlphaFoldDB" id="A0A926E3D2"/>
<comment type="caution">
    <text evidence="1">The sequence shown here is derived from an EMBL/GenBank/DDBJ whole genome shotgun (WGS) entry which is preliminary data.</text>
</comment>
<protein>
    <submittedName>
        <fullName evidence="1">Uncharacterized protein</fullName>
    </submittedName>
</protein>
<proteinExistence type="predicted"/>
<reference evidence="1" key="1">
    <citation type="submission" date="2020-08" db="EMBL/GenBank/DDBJ databases">
        <title>Genome public.</title>
        <authorList>
            <person name="Liu C."/>
            <person name="Sun Q."/>
        </authorList>
    </citation>
    <scope>NUCLEOTIDE SEQUENCE</scope>
    <source>
        <strain evidence="1">NSJ-33</strain>
    </source>
</reference>
<evidence type="ECO:0000313" key="2">
    <source>
        <dbReference type="Proteomes" id="UP000610760"/>
    </source>
</evidence>
<keyword evidence="2" id="KW-1185">Reference proteome</keyword>
<sequence>MSQWKKRLTAIAVTAAVILAVPTAVFAVKSILEPDPPSPSQVVTVSAAQITAEAPEAGKAPSTIKADGDDYVISSYEWLEGDKEVTGAFEAGKQYSLKVTLKANDYAKFTAFKPSVSGAESVTNGTLDSSHAGNRIIFTAAFPKTEEGTAPVVQQKSYLSYQNGEINLVAKFSDAENILYNLGPKGPNSLFEFKKVNIVSIGLNGEDAIKDGGWNLMSSSTDCFGPYVVSAVNNPTADGDTYSFTGGNHNYSNAGTVSPDPKDSPTAEMVSLKVFADGTEVSEGFSGYADEIAFEWVNDIQGNNTKIKGGGGRPILRENYRMVFDGDTFHVSNEITILEDCRMKTYYGLQLPNPWASDGIKYVDAANTKWNPTNASNNCGDKTCASFICKRGSYNCQVSIDPTVGIGSREYLNGSNNYAAFNESYAKAYFHLFRDVSRVFKGGETFRFEGTYRYFSE</sequence>
<dbReference type="Proteomes" id="UP000610760">
    <property type="component" value="Unassembled WGS sequence"/>
</dbReference>
<gene>
    <name evidence="1" type="ORF">H8710_05330</name>
</gene>
<dbReference type="EMBL" id="JACRSV010000001">
    <property type="protein sequence ID" value="MBC8559492.1"/>
    <property type="molecule type" value="Genomic_DNA"/>
</dbReference>
<organism evidence="1 2">
    <name type="scientific">Fumia xinanensis</name>
    <dbReference type="NCBI Taxonomy" id="2763659"/>
    <lineage>
        <taxon>Bacteria</taxon>
        <taxon>Bacillati</taxon>
        <taxon>Bacillota</taxon>
        <taxon>Clostridia</taxon>
        <taxon>Eubacteriales</taxon>
        <taxon>Oscillospiraceae</taxon>
        <taxon>Fumia</taxon>
    </lineage>
</organism>
<name>A0A926E3D2_9FIRM</name>